<proteinExistence type="predicted"/>
<feature type="region of interest" description="Disordered" evidence="1">
    <location>
        <begin position="1"/>
        <end position="25"/>
    </location>
</feature>
<protein>
    <submittedName>
        <fullName evidence="2">Uncharacterized protein</fullName>
    </submittedName>
</protein>
<dbReference type="AlphaFoldDB" id="A0A0A8XQS6"/>
<reference evidence="2" key="1">
    <citation type="submission" date="2014-09" db="EMBL/GenBank/DDBJ databases">
        <authorList>
            <person name="Magalhaes I.L.F."/>
            <person name="Oliveira U."/>
            <person name="Santos F.R."/>
            <person name="Vidigal T.H.D.A."/>
            <person name="Brescovit A.D."/>
            <person name="Santos A.J."/>
        </authorList>
    </citation>
    <scope>NUCLEOTIDE SEQUENCE</scope>
    <source>
        <tissue evidence="2">Shoot tissue taken approximately 20 cm above the soil surface</tissue>
    </source>
</reference>
<evidence type="ECO:0000313" key="2">
    <source>
        <dbReference type="EMBL" id="JAD16121.1"/>
    </source>
</evidence>
<evidence type="ECO:0000256" key="1">
    <source>
        <dbReference type="SAM" id="MobiDB-lite"/>
    </source>
</evidence>
<sequence length="25" mass="2205">MASGAAAAPGATSASAQPGPAQHVV</sequence>
<name>A0A0A8XQS6_ARUDO</name>
<accession>A0A0A8XQS6</accession>
<organism evidence="2">
    <name type="scientific">Arundo donax</name>
    <name type="common">Giant reed</name>
    <name type="synonym">Donax arundinaceus</name>
    <dbReference type="NCBI Taxonomy" id="35708"/>
    <lineage>
        <taxon>Eukaryota</taxon>
        <taxon>Viridiplantae</taxon>
        <taxon>Streptophyta</taxon>
        <taxon>Embryophyta</taxon>
        <taxon>Tracheophyta</taxon>
        <taxon>Spermatophyta</taxon>
        <taxon>Magnoliopsida</taxon>
        <taxon>Liliopsida</taxon>
        <taxon>Poales</taxon>
        <taxon>Poaceae</taxon>
        <taxon>PACMAD clade</taxon>
        <taxon>Arundinoideae</taxon>
        <taxon>Arundineae</taxon>
        <taxon>Arundo</taxon>
    </lineage>
</organism>
<dbReference type="EMBL" id="GBRH01281774">
    <property type="protein sequence ID" value="JAD16121.1"/>
    <property type="molecule type" value="Transcribed_RNA"/>
</dbReference>
<reference evidence="2" key="2">
    <citation type="journal article" date="2015" name="Data Brief">
        <title>Shoot transcriptome of the giant reed, Arundo donax.</title>
        <authorList>
            <person name="Barrero R.A."/>
            <person name="Guerrero F.D."/>
            <person name="Moolhuijzen P."/>
            <person name="Goolsby J.A."/>
            <person name="Tidwell J."/>
            <person name="Bellgard S.E."/>
            <person name="Bellgard M.I."/>
        </authorList>
    </citation>
    <scope>NUCLEOTIDE SEQUENCE</scope>
    <source>
        <tissue evidence="2">Shoot tissue taken approximately 20 cm above the soil surface</tissue>
    </source>
</reference>